<sequence>MTPAAGMSFQPTQAPPRHFGSQHLYDAGPSSYYPMATAEGTQGATQDTFEANFEDWSRLFSTPNQQADHTFQTPVTTGRPGRDVGPPDRHTYPTDHVHAQRKRGRHGRGG</sequence>
<proteinExistence type="predicted"/>
<feature type="compositionally biased region" description="Basic residues" evidence="1">
    <location>
        <begin position="99"/>
        <end position="110"/>
    </location>
</feature>
<comment type="caution">
    <text evidence="2">The sequence shown here is derived from an EMBL/GenBank/DDBJ whole genome shotgun (WGS) entry which is preliminary data.</text>
</comment>
<protein>
    <submittedName>
        <fullName evidence="2">Uncharacterized protein</fullName>
    </submittedName>
</protein>
<accession>A0A8T0WZE2</accession>
<evidence type="ECO:0000313" key="2">
    <source>
        <dbReference type="EMBL" id="KAG2654672.1"/>
    </source>
</evidence>
<organism evidence="2 3">
    <name type="scientific">Panicum virgatum</name>
    <name type="common">Blackwell switchgrass</name>
    <dbReference type="NCBI Taxonomy" id="38727"/>
    <lineage>
        <taxon>Eukaryota</taxon>
        <taxon>Viridiplantae</taxon>
        <taxon>Streptophyta</taxon>
        <taxon>Embryophyta</taxon>
        <taxon>Tracheophyta</taxon>
        <taxon>Spermatophyta</taxon>
        <taxon>Magnoliopsida</taxon>
        <taxon>Liliopsida</taxon>
        <taxon>Poales</taxon>
        <taxon>Poaceae</taxon>
        <taxon>PACMAD clade</taxon>
        <taxon>Panicoideae</taxon>
        <taxon>Panicodae</taxon>
        <taxon>Paniceae</taxon>
        <taxon>Panicinae</taxon>
        <taxon>Panicum</taxon>
        <taxon>Panicum sect. Hiantes</taxon>
    </lineage>
</organism>
<feature type="compositionally biased region" description="Basic and acidic residues" evidence="1">
    <location>
        <begin position="80"/>
        <end position="98"/>
    </location>
</feature>
<feature type="region of interest" description="Disordered" evidence="1">
    <location>
        <begin position="62"/>
        <end position="110"/>
    </location>
</feature>
<keyword evidence="3" id="KW-1185">Reference proteome</keyword>
<evidence type="ECO:0000256" key="1">
    <source>
        <dbReference type="SAM" id="MobiDB-lite"/>
    </source>
</evidence>
<name>A0A8T0WZE2_PANVG</name>
<feature type="compositionally biased region" description="Polar residues" evidence="1">
    <location>
        <begin position="62"/>
        <end position="76"/>
    </location>
</feature>
<dbReference type="AlphaFoldDB" id="A0A8T0WZE2"/>
<feature type="region of interest" description="Disordered" evidence="1">
    <location>
        <begin position="1"/>
        <end position="46"/>
    </location>
</feature>
<gene>
    <name evidence="2" type="ORF">PVAP13_1NG505419</name>
</gene>
<reference evidence="2" key="1">
    <citation type="submission" date="2020-05" db="EMBL/GenBank/DDBJ databases">
        <title>WGS assembly of Panicum virgatum.</title>
        <authorList>
            <person name="Lovell J.T."/>
            <person name="Jenkins J."/>
            <person name="Shu S."/>
            <person name="Juenger T.E."/>
            <person name="Schmutz J."/>
        </authorList>
    </citation>
    <scope>NUCLEOTIDE SEQUENCE</scope>
    <source>
        <strain evidence="2">AP13</strain>
    </source>
</reference>
<evidence type="ECO:0000313" key="3">
    <source>
        <dbReference type="Proteomes" id="UP000823388"/>
    </source>
</evidence>
<dbReference type="EMBL" id="CM029038">
    <property type="protein sequence ID" value="KAG2654672.1"/>
    <property type="molecule type" value="Genomic_DNA"/>
</dbReference>
<dbReference type="Proteomes" id="UP000823388">
    <property type="component" value="Chromosome 1N"/>
</dbReference>